<accession>A0A0Q2L1K0</accession>
<name>A0A0Q2L1K0_CAMCO</name>
<dbReference type="KEGG" id="ccof:VC76_05070"/>
<dbReference type="STRING" id="195.ATE51_01536"/>
<evidence type="ECO:0000313" key="8">
    <source>
        <dbReference type="EMBL" id="EAL9203758.1"/>
    </source>
</evidence>
<dbReference type="Pfam" id="PF22200">
    <property type="entry name" value="ExsA_N"/>
    <property type="match status" value="1"/>
</dbReference>
<dbReference type="eggNOG" id="COG2207">
    <property type="taxonomic scope" value="Bacteria"/>
</dbReference>
<dbReference type="Pfam" id="PF12833">
    <property type="entry name" value="HTH_18"/>
    <property type="match status" value="1"/>
</dbReference>
<dbReference type="Proteomes" id="UP000411403">
    <property type="component" value="Unassembled WGS sequence"/>
</dbReference>
<evidence type="ECO:0000313" key="5">
    <source>
        <dbReference type="EMBL" id="EAK4357415.1"/>
    </source>
</evidence>
<evidence type="ECO:0000256" key="2">
    <source>
        <dbReference type="ARBA" id="ARBA00023125"/>
    </source>
</evidence>
<dbReference type="PROSITE" id="PS00041">
    <property type="entry name" value="HTH_ARAC_FAMILY_1"/>
    <property type="match status" value="1"/>
</dbReference>
<organism evidence="7 9">
    <name type="scientific">Campylobacter coli</name>
    <dbReference type="NCBI Taxonomy" id="195"/>
    <lineage>
        <taxon>Bacteria</taxon>
        <taxon>Pseudomonadati</taxon>
        <taxon>Campylobacterota</taxon>
        <taxon>Epsilonproteobacteria</taxon>
        <taxon>Campylobacterales</taxon>
        <taxon>Campylobacteraceae</taxon>
        <taxon>Campylobacter</taxon>
    </lineage>
</organism>
<dbReference type="KEGG" id="ccoo:ATE51_01536"/>
<dbReference type="Proteomes" id="UP000352088">
    <property type="component" value="Unassembled WGS sequence"/>
</dbReference>
<dbReference type="AlphaFoldDB" id="A0A0Q2L1K0"/>
<dbReference type="EMBL" id="AACQHW010000001">
    <property type="protein sequence ID" value="EAL6850044.1"/>
    <property type="molecule type" value="Genomic_DNA"/>
</dbReference>
<reference evidence="7 9" key="1">
    <citation type="submission" date="2018-07" db="EMBL/GenBank/DDBJ databases">
        <authorList>
            <consortium name="NARMS: The National Antimicrobial Resistance Monitoring System"/>
        </authorList>
    </citation>
    <scope>NUCLEOTIDE SEQUENCE [LARGE SCALE GENOMIC DNA]</scope>
    <source>
        <strain evidence="8 12">CVM N17C171</strain>
        <strain evidence="7 9">CVM N17C548</strain>
        <strain evidence="5 10">FSIS11807978</strain>
        <strain evidence="6 11">FSIS1711007</strain>
    </source>
</reference>
<evidence type="ECO:0000313" key="9">
    <source>
        <dbReference type="Proteomes" id="UP000352088"/>
    </source>
</evidence>
<dbReference type="InterPro" id="IPR018062">
    <property type="entry name" value="HTH_AraC-typ_CS"/>
</dbReference>
<dbReference type="SUPFAM" id="SSF46689">
    <property type="entry name" value="Homeodomain-like"/>
    <property type="match status" value="1"/>
</dbReference>
<dbReference type="InterPro" id="IPR009057">
    <property type="entry name" value="Homeodomain-like_sf"/>
</dbReference>
<keyword evidence="2" id="KW-0238">DNA-binding</keyword>
<dbReference type="Gene3D" id="1.10.10.60">
    <property type="entry name" value="Homeodomain-like"/>
    <property type="match status" value="2"/>
</dbReference>
<dbReference type="EMBL" id="AACGUZ010000004">
    <property type="protein sequence ID" value="EAK5103298.1"/>
    <property type="molecule type" value="Genomic_DNA"/>
</dbReference>
<protein>
    <submittedName>
        <fullName evidence="7">AraC family transcriptional regulator</fullName>
    </submittedName>
    <submittedName>
        <fullName evidence="5">Helix-turn-helix transcriptional regulator</fullName>
    </submittedName>
</protein>
<evidence type="ECO:0000313" key="11">
    <source>
        <dbReference type="Proteomes" id="UP000409545"/>
    </source>
</evidence>
<dbReference type="GeneID" id="66544000"/>
<dbReference type="InterPro" id="IPR054015">
    <property type="entry name" value="ExsA-like_N"/>
</dbReference>
<evidence type="ECO:0000256" key="3">
    <source>
        <dbReference type="ARBA" id="ARBA00023163"/>
    </source>
</evidence>
<feature type="domain" description="HTH araC/xylS-type" evidence="4">
    <location>
        <begin position="200"/>
        <end position="287"/>
    </location>
</feature>
<dbReference type="Proteomes" id="UP000409545">
    <property type="component" value="Unassembled WGS sequence"/>
</dbReference>
<evidence type="ECO:0000313" key="12">
    <source>
        <dbReference type="Proteomes" id="UP000411403"/>
    </source>
</evidence>
<sequence length="296" mass="34653">MEQILSLPQDLKQLKGVDYKNFKSCTFAKYTQVSASHSSFVNVGSHLLTFVRKGYKILHTASKDYKIDSYETLFLKAGNYTLSNVGLSSGVYEAYLFFFDNAFLIELIYKYKDLFKLEQASEESEIFWVKNDKILQGILESFTPHFDENTQILDPIVSLKFEEIFLHLLLNKNTYFIGFLAGILKEFRLDLSQLFEYCGREFVSVSEMADFAKLDFATFSREFKKCFGQSPKKWLDEKRLQKAKVLLEFSKKNVNEIANECAFSSVAWFIERFKEKYNQTPKQYQKSKNLYFLSKN</sequence>
<evidence type="ECO:0000313" key="6">
    <source>
        <dbReference type="EMBL" id="EAK5103298.1"/>
    </source>
</evidence>
<dbReference type="PROSITE" id="PS01124">
    <property type="entry name" value="HTH_ARAC_FAMILY_2"/>
    <property type="match status" value="1"/>
</dbReference>
<dbReference type="SMART" id="SM00342">
    <property type="entry name" value="HTH_ARAC"/>
    <property type="match status" value="1"/>
</dbReference>
<evidence type="ECO:0000259" key="4">
    <source>
        <dbReference type="PROSITE" id="PS01124"/>
    </source>
</evidence>
<dbReference type="Proteomes" id="UP000365807">
    <property type="component" value="Unassembled WGS sequence"/>
</dbReference>
<gene>
    <name evidence="6" type="ORF">B9Q54_03300</name>
    <name evidence="5" type="ORF">C6T04_00500</name>
    <name evidence="7" type="ORF">DSX26_01000</name>
    <name evidence="8" type="ORF">DYU70_01020</name>
</gene>
<dbReference type="RefSeq" id="WP_002779082.1">
    <property type="nucleotide sequence ID" value="NZ_AANOQZ020000001.1"/>
</dbReference>
<evidence type="ECO:0000313" key="7">
    <source>
        <dbReference type="EMBL" id="EAL6850044.1"/>
    </source>
</evidence>
<keyword evidence="1" id="KW-0805">Transcription regulation</keyword>
<dbReference type="GO" id="GO:0043565">
    <property type="term" value="F:sequence-specific DNA binding"/>
    <property type="evidence" value="ECO:0007669"/>
    <property type="project" value="InterPro"/>
</dbReference>
<evidence type="ECO:0000256" key="1">
    <source>
        <dbReference type="ARBA" id="ARBA00023015"/>
    </source>
</evidence>
<evidence type="ECO:0000313" key="10">
    <source>
        <dbReference type="Proteomes" id="UP000365807"/>
    </source>
</evidence>
<dbReference type="PANTHER" id="PTHR43280">
    <property type="entry name" value="ARAC-FAMILY TRANSCRIPTIONAL REGULATOR"/>
    <property type="match status" value="1"/>
</dbReference>
<keyword evidence="3" id="KW-0804">Transcription</keyword>
<dbReference type="OrthoDB" id="5342564at2"/>
<dbReference type="EMBL" id="AACGFG010000001">
    <property type="protein sequence ID" value="EAK4357415.1"/>
    <property type="molecule type" value="Genomic_DNA"/>
</dbReference>
<dbReference type="InterPro" id="IPR018060">
    <property type="entry name" value="HTH_AraC"/>
</dbReference>
<proteinExistence type="predicted"/>
<dbReference type="EMBL" id="AACSIE010000001">
    <property type="protein sequence ID" value="EAL9203758.1"/>
    <property type="molecule type" value="Genomic_DNA"/>
</dbReference>
<comment type="caution">
    <text evidence="7">The sequence shown here is derived from an EMBL/GenBank/DDBJ whole genome shotgun (WGS) entry which is preliminary data.</text>
</comment>
<dbReference type="PANTHER" id="PTHR43280:SF2">
    <property type="entry name" value="HTH-TYPE TRANSCRIPTIONAL REGULATOR EXSA"/>
    <property type="match status" value="1"/>
</dbReference>
<dbReference type="GO" id="GO:0003700">
    <property type="term" value="F:DNA-binding transcription factor activity"/>
    <property type="evidence" value="ECO:0007669"/>
    <property type="project" value="InterPro"/>
</dbReference>